<dbReference type="InterPro" id="IPR004143">
    <property type="entry name" value="BPL_LPL_catalytic"/>
</dbReference>
<dbReference type="RefSeq" id="WP_199384288.1">
    <property type="nucleotide sequence ID" value="NZ_JAEMHM010000009.1"/>
</dbReference>
<dbReference type="PANTHER" id="PTHR43679">
    <property type="entry name" value="OCTANOYLTRANSFERASE LIPM-RELATED"/>
    <property type="match status" value="1"/>
</dbReference>
<dbReference type="AlphaFoldDB" id="A0A8J7JDL2"/>
<dbReference type="Gene3D" id="3.30.930.10">
    <property type="entry name" value="Bira Bifunctional Protein, Domain 2"/>
    <property type="match status" value="1"/>
</dbReference>
<reference evidence="2" key="1">
    <citation type="submission" date="2020-12" db="EMBL/GenBank/DDBJ databases">
        <title>Geomonas sp. Red875, isolated from river sediment.</title>
        <authorList>
            <person name="Xu Z."/>
            <person name="Zhang Z."/>
            <person name="Masuda Y."/>
            <person name="Itoh H."/>
            <person name="Senoo K."/>
        </authorList>
    </citation>
    <scope>NUCLEOTIDE SEQUENCE</scope>
    <source>
        <strain evidence="2">Red875</strain>
    </source>
</reference>
<dbReference type="InterPro" id="IPR045864">
    <property type="entry name" value="aa-tRNA-synth_II/BPL/LPL"/>
</dbReference>
<name>A0A8J7JDL2_9BACT</name>
<dbReference type="PANTHER" id="PTHR43679:SF2">
    <property type="entry name" value="OCTANOYL-[GCVH]:PROTEIN N-OCTANOYLTRANSFERASE"/>
    <property type="match status" value="1"/>
</dbReference>
<dbReference type="Pfam" id="PF21948">
    <property type="entry name" value="LplA-B_cat"/>
    <property type="match status" value="1"/>
</dbReference>
<dbReference type="InterPro" id="IPR050664">
    <property type="entry name" value="Octanoyltrans_LipM/LipL"/>
</dbReference>
<sequence>MTHWRLIDTGPLDAAANMAVDEALLACFDPATSQPVLRLYGWSPPALSLGRYQDAATALDLPRCAADDVAVVRRMTGGGIIYHADELTYSIVCRPDQVGEGAGVKAGFRRLCGFLLGAYRKLGLNPSFAIDHNPEGAQLGVRTSFCFAGKEECDIVVQGRKLGGNAQRRARGLILQHGSIPLQSRVPLGLTYVTDSSPGAERAASLAELGVETEPDRLKTLLREAFEETLGVRLTPVSLSPQEADAVERLTREKYRATRWNIEGIDR</sequence>
<proteinExistence type="predicted"/>
<gene>
    <name evidence="2" type="ORF">JFN93_11780</name>
</gene>
<dbReference type="CDD" id="cd16443">
    <property type="entry name" value="LplA"/>
    <property type="match status" value="1"/>
</dbReference>
<protein>
    <submittedName>
        <fullName evidence="2">Lipoate--protein ligase family protein</fullName>
    </submittedName>
</protein>
<dbReference type="EMBL" id="JAEMHM010000009">
    <property type="protein sequence ID" value="MBJ6725391.1"/>
    <property type="molecule type" value="Genomic_DNA"/>
</dbReference>
<dbReference type="PROSITE" id="PS51733">
    <property type="entry name" value="BPL_LPL_CATALYTIC"/>
    <property type="match status" value="1"/>
</dbReference>
<evidence type="ECO:0000259" key="1">
    <source>
        <dbReference type="PROSITE" id="PS51733"/>
    </source>
</evidence>
<feature type="domain" description="BPL/LPL catalytic" evidence="1">
    <location>
        <begin position="31"/>
        <end position="234"/>
    </location>
</feature>
<keyword evidence="3" id="KW-1185">Reference proteome</keyword>
<dbReference type="Proteomes" id="UP000636888">
    <property type="component" value="Unassembled WGS sequence"/>
</dbReference>
<accession>A0A8J7JDL2</accession>
<evidence type="ECO:0000313" key="3">
    <source>
        <dbReference type="Proteomes" id="UP000636888"/>
    </source>
</evidence>
<dbReference type="GO" id="GO:0016874">
    <property type="term" value="F:ligase activity"/>
    <property type="evidence" value="ECO:0007669"/>
    <property type="project" value="UniProtKB-KW"/>
</dbReference>
<comment type="caution">
    <text evidence="2">The sequence shown here is derived from an EMBL/GenBank/DDBJ whole genome shotgun (WGS) entry which is preliminary data.</text>
</comment>
<organism evidence="2 3">
    <name type="scientific">Geomesophilobacter sediminis</name>
    <dbReference type="NCBI Taxonomy" id="2798584"/>
    <lineage>
        <taxon>Bacteria</taxon>
        <taxon>Pseudomonadati</taxon>
        <taxon>Thermodesulfobacteriota</taxon>
        <taxon>Desulfuromonadia</taxon>
        <taxon>Geobacterales</taxon>
        <taxon>Geobacteraceae</taxon>
        <taxon>Geomesophilobacter</taxon>
    </lineage>
</organism>
<keyword evidence="2" id="KW-0436">Ligase</keyword>
<dbReference type="SUPFAM" id="SSF55681">
    <property type="entry name" value="Class II aaRS and biotin synthetases"/>
    <property type="match status" value="1"/>
</dbReference>
<evidence type="ECO:0000313" key="2">
    <source>
        <dbReference type="EMBL" id="MBJ6725391.1"/>
    </source>
</evidence>